<feature type="transmembrane region" description="Helical" evidence="6">
    <location>
        <begin position="486"/>
        <end position="506"/>
    </location>
</feature>
<dbReference type="GO" id="GO:0016020">
    <property type="term" value="C:membrane"/>
    <property type="evidence" value="ECO:0007669"/>
    <property type="project" value="UniProtKB-SubCell"/>
</dbReference>
<evidence type="ECO:0000256" key="7">
    <source>
        <dbReference type="SAM" id="SignalP"/>
    </source>
</evidence>
<organism evidence="8 9">
    <name type="scientific">Polarella glacialis</name>
    <name type="common">Dinoflagellate</name>
    <dbReference type="NCBI Taxonomy" id="89957"/>
    <lineage>
        <taxon>Eukaryota</taxon>
        <taxon>Sar</taxon>
        <taxon>Alveolata</taxon>
        <taxon>Dinophyceae</taxon>
        <taxon>Suessiales</taxon>
        <taxon>Suessiaceae</taxon>
        <taxon>Polarella</taxon>
    </lineage>
</organism>
<keyword evidence="2 6" id="KW-0812">Transmembrane</keyword>
<feature type="chain" id="PRO_5032356129" description="Sugar phosphate transporter domain-containing protein" evidence="7">
    <location>
        <begin position="23"/>
        <end position="776"/>
    </location>
</feature>
<feature type="non-terminal residue" evidence="8">
    <location>
        <position position="776"/>
    </location>
</feature>
<evidence type="ECO:0008006" key="10">
    <source>
        <dbReference type="Google" id="ProtNLM"/>
    </source>
</evidence>
<accession>A0A813I3B4</accession>
<feature type="region of interest" description="Disordered" evidence="5">
    <location>
        <begin position="68"/>
        <end position="90"/>
    </location>
</feature>
<comment type="subcellular location">
    <subcellularLocation>
        <location evidence="1">Membrane</location>
        <topology evidence="1">Multi-pass membrane protein</topology>
    </subcellularLocation>
</comment>
<dbReference type="AlphaFoldDB" id="A0A813I3B4"/>
<feature type="signal peptide" evidence="7">
    <location>
        <begin position="1"/>
        <end position="22"/>
    </location>
</feature>
<evidence type="ECO:0000256" key="4">
    <source>
        <dbReference type="ARBA" id="ARBA00023136"/>
    </source>
</evidence>
<feature type="transmembrane region" description="Helical" evidence="6">
    <location>
        <begin position="618"/>
        <end position="638"/>
    </location>
</feature>
<dbReference type="Proteomes" id="UP000626109">
    <property type="component" value="Unassembled WGS sequence"/>
</dbReference>
<comment type="caution">
    <text evidence="8">The sequence shown here is derived from an EMBL/GenBank/DDBJ whole genome shotgun (WGS) entry which is preliminary data.</text>
</comment>
<keyword evidence="7" id="KW-0732">Signal</keyword>
<keyword evidence="4 6" id="KW-0472">Membrane</keyword>
<evidence type="ECO:0000256" key="2">
    <source>
        <dbReference type="ARBA" id="ARBA00022692"/>
    </source>
</evidence>
<keyword evidence="3 6" id="KW-1133">Transmembrane helix</keyword>
<feature type="transmembrane region" description="Helical" evidence="6">
    <location>
        <begin position="677"/>
        <end position="700"/>
    </location>
</feature>
<evidence type="ECO:0000313" key="8">
    <source>
        <dbReference type="EMBL" id="CAE8644528.1"/>
    </source>
</evidence>
<feature type="transmembrane region" description="Helical" evidence="6">
    <location>
        <begin position="716"/>
        <end position="737"/>
    </location>
</feature>
<evidence type="ECO:0000256" key="1">
    <source>
        <dbReference type="ARBA" id="ARBA00004141"/>
    </source>
</evidence>
<sequence length="776" mass="83894">MGLLIFQQLQLLCCLQILVASAAPDAQVLPLHPGRGGHCAENGRSCPAAGGALLQRSHRLGLHKIKQDTEEGVQASAEPPPVVVRSSNGSSSLPLLNPSLLEMPGAWRQQESESWLAAFHKQDLCQAAEERVGTSPCVHNSLVLSVLDAEMRPTRPLQELRPGDFFAADATDCKSSTGLQDPRLFRPANSSKILLLFTAVRSSSLAAGGSSCSPFSRQHIAELPETLLPLRVDLIMMHAENASTDTRSLVIRATEMSETIGNLAPMALVVPESWPYGVAAQPSPQLMLMERSVEPHILLDFDPESKIAGARIWNTSSPELQAWLAQRPLAESTTHALHGGGAPLLISKAPKGFPVDGPFYLSVLSHLSNGTYQSFLYAFEASQPFRIRWVADRQLPLQTTRETLPPHVSLLHPSTDVLSGKGSSREKGDELWVLYSSGDSAARRLVIPWAGISSFLQQTPLVPEPDWTENNGGRTAKHLPMSETCILGAIFIITLFMSVSAESGAANSATMSWMMASIGMNIFNKEAAGVCPAILLLVILQMMVANMIVVATKHQDLKVKSWASILRWVPVPIFFASMLASSLFALKETTVTTVLILRNVLPLFSFVAEKVLFGTPLVVNYKPVLALLVTLFGTVVYGCDNISVTHHSAALILFNCVVSVCDRLLQRHLLICPEFHENLAVCMVANNTIGLLPLLILALWTGETETWASTLHNTNAVSWFVIVLSSVAGCALGYLGLKVARAVTATMVLVLQNVSKLSVVLLGILLYGDSLTFIAA</sequence>
<protein>
    <recommendedName>
        <fullName evidence="10">Sugar phosphate transporter domain-containing protein</fullName>
    </recommendedName>
</protein>
<name>A0A813I3B4_POLGL</name>
<dbReference type="EMBL" id="CAJNNW010002650">
    <property type="protein sequence ID" value="CAE8644528.1"/>
    <property type="molecule type" value="Genomic_DNA"/>
</dbReference>
<proteinExistence type="predicted"/>
<feature type="transmembrane region" description="Helical" evidence="6">
    <location>
        <begin position="644"/>
        <end position="665"/>
    </location>
</feature>
<feature type="transmembrane region" description="Helical" evidence="6">
    <location>
        <begin position="571"/>
        <end position="597"/>
    </location>
</feature>
<feature type="transmembrane region" description="Helical" evidence="6">
    <location>
        <begin position="527"/>
        <end position="551"/>
    </location>
</feature>
<dbReference type="PANTHER" id="PTHR11132">
    <property type="entry name" value="SOLUTE CARRIER FAMILY 35"/>
    <property type="match status" value="1"/>
</dbReference>
<evidence type="ECO:0000313" key="9">
    <source>
        <dbReference type="Proteomes" id="UP000626109"/>
    </source>
</evidence>
<reference evidence="8" key="1">
    <citation type="submission" date="2021-02" db="EMBL/GenBank/DDBJ databases">
        <authorList>
            <person name="Dougan E. K."/>
            <person name="Rhodes N."/>
            <person name="Thang M."/>
            <person name="Chan C."/>
        </authorList>
    </citation>
    <scope>NUCLEOTIDE SEQUENCE</scope>
</reference>
<evidence type="ECO:0000256" key="6">
    <source>
        <dbReference type="SAM" id="Phobius"/>
    </source>
</evidence>
<dbReference type="InterPro" id="IPR050186">
    <property type="entry name" value="TPT_transporter"/>
</dbReference>
<evidence type="ECO:0000256" key="3">
    <source>
        <dbReference type="ARBA" id="ARBA00022989"/>
    </source>
</evidence>
<evidence type="ECO:0000256" key="5">
    <source>
        <dbReference type="SAM" id="MobiDB-lite"/>
    </source>
</evidence>
<gene>
    <name evidence="8" type="ORF">PGLA2088_LOCUS3136</name>
</gene>
<feature type="transmembrane region" description="Helical" evidence="6">
    <location>
        <begin position="749"/>
        <end position="768"/>
    </location>
</feature>